<evidence type="ECO:0000313" key="3">
    <source>
        <dbReference type="Proteomes" id="UP000184290"/>
    </source>
</evidence>
<evidence type="ECO:0000256" key="1">
    <source>
        <dbReference type="SAM" id="Phobius"/>
    </source>
</evidence>
<dbReference type="Proteomes" id="UP000184290">
    <property type="component" value="Unassembled WGS sequence"/>
</dbReference>
<keyword evidence="1" id="KW-0812">Transmembrane</keyword>
<protein>
    <submittedName>
        <fullName evidence="2">Uncharacterized protein</fullName>
    </submittedName>
</protein>
<gene>
    <name evidence="2" type="ORF">SAMN02745911_3548</name>
</gene>
<evidence type="ECO:0000313" key="2">
    <source>
        <dbReference type="EMBL" id="SHJ84240.1"/>
    </source>
</evidence>
<name>A0ABY1IQ68_9HYPH</name>
<keyword evidence="1" id="KW-0472">Membrane</keyword>
<sequence length="173" mass="18807">MVDFPDGLHSGHARPRSVLHRHASPISIVLLATFLGLALFGWMGGRMPPPDRIDGPAAEMTISAPSIVRNGMFFEVTIDVSAKRDIADVVLAVEPGLWRRQTQNSMVPAAADETYGDGGFRYSYGPLGAGEALHLKADFQINPDLMWGASGDVTLFDGPSELLRQPLQLRVWP</sequence>
<reference evidence="2 3" key="1">
    <citation type="submission" date="2016-11" db="EMBL/GenBank/DDBJ databases">
        <authorList>
            <person name="Varghese N."/>
            <person name="Submissions S."/>
        </authorList>
    </citation>
    <scope>NUCLEOTIDE SEQUENCE [LARGE SCALE GENOMIC DNA]</scope>
    <source>
        <strain evidence="2 3">DSM 21988</strain>
    </source>
</reference>
<dbReference type="EMBL" id="FQZC01000004">
    <property type="protein sequence ID" value="SHJ84240.1"/>
    <property type="molecule type" value="Genomic_DNA"/>
</dbReference>
<keyword evidence="3" id="KW-1185">Reference proteome</keyword>
<keyword evidence="1" id="KW-1133">Transmembrane helix</keyword>
<proteinExistence type="predicted"/>
<accession>A0ABY1IQ68</accession>
<dbReference type="RefSeq" id="WP_143190281.1">
    <property type="nucleotide sequence ID" value="NZ_FQZC01000004.1"/>
</dbReference>
<feature type="transmembrane region" description="Helical" evidence="1">
    <location>
        <begin position="23"/>
        <end position="43"/>
    </location>
</feature>
<comment type="caution">
    <text evidence="2">The sequence shown here is derived from an EMBL/GenBank/DDBJ whole genome shotgun (WGS) entry which is preliminary data.</text>
</comment>
<organism evidence="2 3">
    <name type="scientific">Aureimonas altamirensis DSM 21988</name>
    <dbReference type="NCBI Taxonomy" id="1121026"/>
    <lineage>
        <taxon>Bacteria</taxon>
        <taxon>Pseudomonadati</taxon>
        <taxon>Pseudomonadota</taxon>
        <taxon>Alphaproteobacteria</taxon>
        <taxon>Hyphomicrobiales</taxon>
        <taxon>Aurantimonadaceae</taxon>
        <taxon>Aureimonas</taxon>
    </lineage>
</organism>